<dbReference type="Gene3D" id="2.160.20.10">
    <property type="entry name" value="Single-stranded right-handed beta-helix, Pectin lyase-like"/>
    <property type="match status" value="1"/>
</dbReference>
<dbReference type="Proteomes" id="UP000195386">
    <property type="component" value="Unassembled WGS sequence"/>
</dbReference>
<evidence type="ECO:0008006" key="4">
    <source>
        <dbReference type="Google" id="ProtNLM"/>
    </source>
</evidence>
<dbReference type="InterPro" id="IPR011050">
    <property type="entry name" value="Pectin_lyase_fold/virulence"/>
</dbReference>
<evidence type="ECO:0000256" key="1">
    <source>
        <dbReference type="SAM" id="SignalP"/>
    </source>
</evidence>
<name>A0A1Y3Z6C4_9BACE</name>
<dbReference type="SUPFAM" id="SSF51126">
    <property type="entry name" value="Pectin lyase-like"/>
    <property type="match status" value="1"/>
</dbReference>
<dbReference type="EMBL" id="NFII01000001">
    <property type="protein sequence ID" value="OUO03170.1"/>
    <property type="molecule type" value="Genomic_DNA"/>
</dbReference>
<protein>
    <recommendedName>
        <fullName evidence="4">Pectate lyase</fullName>
    </recommendedName>
</protein>
<accession>A0A1Y3Z6C4</accession>
<proteinExistence type="predicted"/>
<evidence type="ECO:0000313" key="3">
    <source>
        <dbReference type="Proteomes" id="UP000195386"/>
    </source>
</evidence>
<feature type="signal peptide" evidence="1">
    <location>
        <begin position="1"/>
        <end position="23"/>
    </location>
</feature>
<gene>
    <name evidence="2" type="ORF">B5F97_01780</name>
</gene>
<comment type="caution">
    <text evidence="2">The sequence shown here is derived from an EMBL/GenBank/DDBJ whole genome shotgun (WGS) entry which is preliminary data.</text>
</comment>
<keyword evidence="1" id="KW-0732">Signal</keyword>
<reference evidence="3" key="1">
    <citation type="submission" date="2017-04" db="EMBL/GenBank/DDBJ databases">
        <title>Function of individual gut microbiota members based on whole genome sequencing of pure cultures obtained from chicken caecum.</title>
        <authorList>
            <person name="Medvecky M."/>
            <person name="Cejkova D."/>
            <person name="Polansky O."/>
            <person name="Karasova D."/>
            <person name="Kubasova T."/>
            <person name="Cizek A."/>
            <person name="Rychlik I."/>
        </authorList>
    </citation>
    <scope>NUCLEOTIDE SEQUENCE [LARGE SCALE GENOMIC DNA]</scope>
    <source>
        <strain evidence="3">An43</strain>
    </source>
</reference>
<evidence type="ECO:0000313" key="2">
    <source>
        <dbReference type="EMBL" id="OUO03170.1"/>
    </source>
</evidence>
<feature type="chain" id="PRO_5012147223" description="Pectate lyase" evidence="1">
    <location>
        <begin position="24"/>
        <end position="519"/>
    </location>
</feature>
<dbReference type="AlphaFoldDB" id="A0A1Y3Z6C4"/>
<dbReference type="InterPro" id="IPR012334">
    <property type="entry name" value="Pectin_lyas_fold"/>
</dbReference>
<organism evidence="2 3">
    <name type="scientific">Bacteroides clarus</name>
    <dbReference type="NCBI Taxonomy" id="626929"/>
    <lineage>
        <taxon>Bacteria</taxon>
        <taxon>Pseudomonadati</taxon>
        <taxon>Bacteroidota</taxon>
        <taxon>Bacteroidia</taxon>
        <taxon>Bacteroidales</taxon>
        <taxon>Bacteroidaceae</taxon>
        <taxon>Bacteroides</taxon>
    </lineage>
</organism>
<sequence>MMKYMSKLISGILIAAFSMGVVAQTKLPPGWQSTLVKVTSDGKLVYYPDKQGNTIPDFSRVGYHHGDISIPHYPITKIVYPIENGDNRQHIQNAIDEISRMEPDKTGHRGTILLKRGVYHIYGSIRITVSGIILMGEGENINETRLLAKGTERFTLIQVNGSGRIEEIPGTRTKITDTFVPVGTHSFHVSSSSNYKVGDRIIVYRPGTQNWIHDIKMDQIVERKGTRQWTAQEYNLSFEREIVKIEGNCIYIDNPIVMQMDEKYGGGEIFKYTFAGRINEVGIANMCLESEFEHYEDNHHAWIGVQFDKVENCWARNLTCRYFGYAAVSCERYAKNVTVANCRCLETKSIITGGLRYSFNNWGQQNLFMNCQSTEGRHDYVTGARVCGPNVFYNCTAFQTYADIGPHHRWAVGTLYDNIITDGEINVQDRGQMGSGHGWAGVTQVLWNCRAKRAAVQNPWTSGNNYNIGMKGQKYPGHFTNRPEGIWEGQNELNVFPRSLYIAQLMARHKNMDLLILMK</sequence>